<sequence length="106" mass="12254">YIIYCSDLDRHKPLFHALPTDGSTGFTTAPVFPSYSNFKVSTTWHLTIILQWRAKPELAFFTFVDQCALRSRILWLGSHFFLRSDHIDPITITSALIKYPDREFGS</sequence>
<accession>A0ACA9MEJ8</accession>
<proteinExistence type="predicted"/>
<evidence type="ECO:0000313" key="1">
    <source>
        <dbReference type="EMBL" id="CAG8582222.1"/>
    </source>
</evidence>
<organism evidence="1 2">
    <name type="scientific">Scutellospora calospora</name>
    <dbReference type="NCBI Taxonomy" id="85575"/>
    <lineage>
        <taxon>Eukaryota</taxon>
        <taxon>Fungi</taxon>
        <taxon>Fungi incertae sedis</taxon>
        <taxon>Mucoromycota</taxon>
        <taxon>Glomeromycotina</taxon>
        <taxon>Glomeromycetes</taxon>
        <taxon>Diversisporales</taxon>
        <taxon>Gigasporaceae</taxon>
        <taxon>Scutellospora</taxon>
    </lineage>
</organism>
<evidence type="ECO:0000313" key="2">
    <source>
        <dbReference type="Proteomes" id="UP000789860"/>
    </source>
</evidence>
<dbReference type="Proteomes" id="UP000789860">
    <property type="component" value="Unassembled WGS sequence"/>
</dbReference>
<name>A0ACA9MEJ8_9GLOM</name>
<reference evidence="1" key="1">
    <citation type="submission" date="2021-06" db="EMBL/GenBank/DDBJ databases">
        <authorList>
            <person name="Kallberg Y."/>
            <person name="Tangrot J."/>
            <person name="Rosling A."/>
        </authorList>
    </citation>
    <scope>NUCLEOTIDE SEQUENCE</scope>
    <source>
        <strain evidence="1">AU212A</strain>
    </source>
</reference>
<gene>
    <name evidence="1" type="ORF">SCALOS_LOCUS6250</name>
</gene>
<dbReference type="EMBL" id="CAJVPM010011580">
    <property type="protein sequence ID" value="CAG8582222.1"/>
    <property type="molecule type" value="Genomic_DNA"/>
</dbReference>
<protein>
    <submittedName>
        <fullName evidence="1">6256_t:CDS:1</fullName>
    </submittedName>
</protein>
<comment type="caution">
    <text evidence="1">The sequence shown here is derived from an EMBL/GenBank/DDBJ whole genome shotgun (WGS) entry which is preliminary data.</text>
</comment>
<keyword evidence="2" id="KW-1185">Reference proteome</keyword>
<feature type="non-terminal residue" evidence="1">
    <location>
        <position position="1"/>
    </location>
</feature>